<comment type="caution">
    <text evidence="2">The sequence shown here is derived from an EMBL/GenBank/DDBJ whole genome shotgun (WGS) entry which is preliminary data.</text>
</comment>
<sequence>MNRQTRSYSIALDGNLFKVSGRDFGKGGPMSICISSSKEPSGGNLKESPSWRLSHHKGTQFSTSHLAIRPNLGDESRRGQACPSSHRQNFKRTV</sequence>
<keyword evidence="3" id="KW-1185">Reference proteome</keyword>
<feature type="region of interest" description="Disordered" evidence="1">
    <location>
        <begin position="34"/>
        <end position="94"/>
    </location>
</feature>
<dbReference type="AlphaFoldDB" id="A0AAV4VWK4"/>
<dbReference type="EMBL" id="BPLQ01013658">
    <property type="protein sequence ID" value="GIY73848.1"/>
    <property type="molecule type" value="Genomic_DNA"/>
</dbReference>
<dbReference type="Proteomes" id="UP001054837">
    <property type="component" value="Unassembled WGS sequence"/>
</dbReference>
<accession>A0AAV4VWK4</accession>
<gene>
    <name evidence="2" type="ORF">CDAR_557921</name>
</gene>
<reference evidence="2 3" key="1">
    <citation type="submission" date="2021-06" db="EMBL/GenBank/DDBJ databases">
        <title>Caerostris darwini draft genome.</title>
        <authorList>
            <person name="Kono N."/>
            <person name="Arakawa K."/>
        </authorList>
    </citation>
    <scope>NUCLEOTIDE SEQUENCE [LARGE SCALE GENOMIC DNA]</scope>
</reference>
<protein>
    <submittedName>
        <fullName evidence="2">Uncharacterized protein</fullName>
    </submittedName>
</protein>
<proteinExistence type="predicted"/>
<evidence type="ECO:0000256" key="1">
    <source>
        <dbReference type="SAM" id="MobiDB-lite"/>
    </source>
</evidence>
<organism evidence="2 3">
    <name type="scientific">Caerostris darwini</name>
    <dbReference type="NCBI Taxonomy" id="1538125"/>
    <lineage>
        <taxon>Eukaryota</taxon>
        <taxon>Metazoa</taxon>
        <taxon>Ecdysozoa</taxon>
        <taxon>Arthropoda</taxon>
        <taxon>Chelicerata</taxon>
        <taxon>Arachnida</taxon>
        <taxon>Araneae</taxon>
        <taxon>Araneomorphae</taxon>
        <taxon>Entelegynae</taxon>
        <taxon>Araneoidea</taxon>
        <taxon>Araneidae</taxon>
        <taxon>Caerostris</taxon>
    </lineage>
</organism>
<name>A0AAV4VWK4_9ARAC</name>
<evidence type="ECO:0000313" key="3">
    <source>
        <dbReference type="Proteomes" id="UP001054837"/>
    </source>
</evidence>
<evidence type="ECO:0000313" key="2">
    <source>
        <dbReference type="EMBL" id="GIY73848.1"/>
    </source>
</evidence>